<dbReference type="EMBL" id="CP001965">
    <property type="protein sequence ID" value="ADE12141.1"/>
    <property type="molecule type" value="Genomic_DNA"/>
</dbReference>
<proteinExistence type="predicted"/>
<accession>D5CT55</accession>
<dbReference type="eggNOG" id="ENOG503254K">
    <property type="taxonomic scope" value="Bacteria"/>
</dbReference>
<name>D5CT55_SIDLE</name>
<reference evidence="1 2" key="1">
    <citation type="submission" date="2010-03" db="EMBL/GenBank/DDBJ databases">
        <title>Complete sequence of Sideroxydans lithotrophicus ES-1.</title>
        <authorList>
            <consortium name="US DOE Joint Genome Institute"/>
            <person name="Lucas S."/>
            <person name="Copeland A."/>
            <person name="Lapidus A."/>
            <person name="Cheng J.-F."/>
            <person name="Bruce D."/>
            <person name="Goodwin L."/>
            <person name="Pitluck S."/>
            <person name="Munk A.C."/>
            <person name="Detter J.C."/>
            <person name="Han C."/>
            <person name="Tapia R."/>
            <person name="Larimer F."/>
            <person name="Land M."/>
            <person name="Hauser L."/>
            <person name="Kyrpides N."/>
            <person name="Ivanova N."/>
            <person name="Emerson D."/>
            <person name="Woyke T."/>
        </authorList>
    </citation>
    <scope>NUCLEOTIDE SEQUENCE [LARGE SCALE GENOMIC DNA]</scope>
    <source>
        <strain evidence="1 2">ES-1</strain>
    </source>
</reference>
<evidence type="ECO:0000313" key="1">
    <source>
        <dbReference type="EMBL" id="ADE12141.1"/>
    </source>
</evidence>
<protein>
    <submittedName>
        <fullName evidence="1">Uncharacterized protein</fullName>
    </submittedName>
</protein>
<evidence type="ECO:0000313" key="2">
    <source>
        <dbReference type="Proteomes" id="UP000001625"/>
    </source>
</evidence>
<keyword evidence="2" id="KW-1185">Reference proteome</keyword>
<dbReference type="AlphaFoldDB" id="D5CT55"/>
<organism evidence="1 2">
    <name type="scientific">Sideroxydans lithotrophicus (strain ES-1)</name>
    <dbReference type="NCBI Taxonomy" id="580332"/>
    <lineage>
        <taxon>Bacteria</taxon>
        <taxon>Pseudomonadati</taxon>
        <taxon>Pseudomonadota</taxon>
        <taxon>Betaproteobacteria</taxon>
        <taxon>Nitrosomonadales</taxon>
        <taxon>Gallionellaceae</taxon>
        <taxon>Sideroxydans</taxon>
    </lineage>
</organism>
<dbReference type="Proteomes" id="UP000001625">
    <property type="component" value="Chromosome"/>
</dbReference>
<sequence>MPASAYLQSGDLANYGVPTATAAQIAQASVLIDAYLRRSSGLLYTADSVGNPCFMTAQDPEFTLTATASFGPGNGLSIPVTGPIGALQIGDCVVLDRANTSVTETVQVTSIDQPNGKITLGSTSANVPSGVQFAHNSGCKIETGLLITERKYLPKNRSEVTLGFTPVMRIVGGTGRYGYGRRGEAGATNTDNFNLLASLNKFGGPPAWEIWPANTAAGVEPYTGQLWVPAGIMLAYYSEIRVRYVAGYLYSNLPADVKLACAQIITALQQNPQIGNVKNLKAGDTGIEQFSASVLSDDVKAMLQPFRARAFA</sequence>
<dbReference type="HOGENOM" id="CLU_917264_0_0_4"/>
<dbReference type="KEGG" id="slt:Slit_1912"/>
<gene>
    <name evidence="1" type="ordered locus">Slit_1912</name>
</gene>
<dbReference type="STRING" id="580332.Slit_1912"/>